<evidence type="ECO:0000313" key="2">
    <source>
        <dbReference type="EMBL" id="BBK22679.1"/>
    </source>
</evidence>
<dbReference type="Proteomes" id="UP000464754">
    <property type="component" value="Chromosome"/>
</dbReference>
<name>A0A6N4TIV5_9FIRM</name>
<sequence length="83" mass="9822">MKIYQKLRKLKLKRWKTLNLVLVLLLFIICISIISTLIFLLSNILYDLYRHNGITYKQCMEIITRVFMIFGGVVVLGILFQND</sequence>
<keyword evidence="3" id="KW-1185">Reference proteome</keyword>
<keyword evidence="1" id="KW-1133">Transmembrane helix</keyword>
<keyword evidence="1" id="KW-0812">Transmembrane</keyword>
<keyword evidence="1" id="KW-0472">Membrane</keyword>
<feature type="transmembrane region" description="Helical" evidence="1">
    <location>
        <begin position="62"/>
        <end position="80"/>
    </location>
</feature>
<protein>
    <submittedName>
        <fullName evidence="2">Uncharacterized protein</fullName>
    </submittedName>
</protein>
<organism evidence="2 3">
    <name type="scientific">Amedibacterium intestinale</name>
    <dbReference type="NCBI Taxonomy" id="2583452"/>
    <lineage>
        <taxon>Bacteria</taxon>
        <taxon>Bacillati</taxon>
        <taxon>Bacillota</taxon>
        <taxon>Erysipelotrichia</taxon>
        <taxon>Erysipelotrichales</taxon>
        <taxon>Erysipelotrichaceae</taxon>
        <taxon>Amedibacterium</taxon>
    </lineage>
</organism>
<proteinExistence type="predicted"/>
<dbReference type="RefSeq" id="WP_118276515.1">
    <property type="nucleotide sequence ID" value="NZ_AP019695.1"/>
</dbReference>
<gene>
    <name evidence="2" type="ORF">Aargi30884_15820</name>
</gene>
<evidence type="ECO:0000313" key="3">
    <source>
        <dbReference type="Proteomes" id="UP000464754"/>
    </source>
</evidence>
<evidence type="ECO:0000256" key="1">
    <source>
        <dbReference type="SAM" id="Phobius"/>
    </source>
</evidence>
<reference evidence="3" key="1">
    <citation type="submission" date="2019-05" db="EMBL/GenBank/DDBJ databases">
        <title>Complete genome sequencing of Absiella argi strain JCM 30884.</title>
        <authorList>
            <person name="Sakamoto M."/>
            <person name="Murakami T."/>
            <person name="Mori H."/>
        </authorList>
    </citation>
    <scope>NUCLEOTIDE SEQUENCE [LARGE SCALE GENOMIC DNA]</scope>
    <source>
        <strain evidence="3">JCM 30884</strain>
    </source>
</reference>
<dbReference type="EMBL" id="AP019695">
    <property type="protein sequence ID" value="BBK22679.1"/>
    <property type="molecule type" value="Genomic_DNA"/>
</dbReference>
<dbReference type="AlphaFoldDB" id="A0A6N4TIV5"/>
<dbReference type="KEGG" id="aarg:Aargi30884_15820"/>
<feature type="transmembrane region" description="Helical" evidence="1">
    <location>
        <begin position="20"/>
        <end position="42"/>
    </location>
</feature>
<accession>A0A6N4TIV5</accession>